<reference evidence="1 2" key="1">
    <citation type="submission" date="2018-08" db="EMBL/GenBank/DDBJ databases">
        <title>A genome reference for cultivated species of the human gut microbiota.</title>
        <authorList>
            <person name="Zou Y."/>
            <person name="Xue W."/>
            <person name="Luo G."/>
        </authorList>
    </citation>
    <scope>NUCLEOTIDE SEQUENCE [LARGE SCALE GENOMIC DNA]</scope>
    <source>
        <strain evidence="1 2">TF01-20-2</strain>
    </source>
</reference>
<sequence>MLIEDKVQIEAVKTRSYMMGEIDGKVMITQGRYIVFVKKEDFLLDIDKQKKLPEDGVKHFSTENIQSQMRAAKLSNRMLTTGKSILRAIRDETTGGYAWFDNKYLKMFDGCTPNLIKHPGNSEYYNAVFTRYGEIIGIILPVRVSEW</sequence>
<dbReference type="AlphaFoldDB" id="A0A3E4V8H0"/>
<dbReference type="Proteomes" id="UP000260808">
    <property type="component" value="Unassembled WGS sequence"/>
</dbReference>
<name>A0A3E4V8H0_MEDGN</name>
<gene>
    <name evidence="1" type="ORF">DXC31_06730</name>
</gene>
<organism evidence="1 2">
    <name type="scientific">Mediterraneibacter gnavus</name>
    <name type="common">Ruminococcus gnavus</name>
    <dbReference type="NCBI Taxonomy" id="33038"/>
    <lineage>
        <taxon>Bacteria</taxon>
        <taxon>Bacillati</taxon>
        <taxon>Bacillota</taxon>
        <taxon>Clostridia</taxon>
        <taxon>Lachnospirales</taxon>
        <taxon>Lachnospiraceae</taxon>
        <taxon>Mediterraneibacter</taxon>
    </lineage>
</organism>
<dbReference type="EMBL" id="QSSX01000012">
    <property type="protein sequence ID" value="RGM23573.1"/>
    <property type="molecule type" value="Genomic_DNA"/>
</dbReference>
<accession>A0A3E4V8H0</accession>
<protein>
    <submittedName>
        <fullName evidence="1">Uncharacterized protein</fullName>
    </submittedName>
</protein>
<comment type="caution">
    <text evidence="1">The sequence shown here is derived from an EMBL/GenBank/DDBJ whole genome shotgun (WGS) entry which is preliminary data.</text>
</comment>
<proteinExistence type="predicted"/>
<evidence type="ECO:0000313" key="1">
    <source>
        <dbReference type="EMBL" id="RGM23573.1"/>
    </source>
</evidence>
<evidence type="ECO:0000313" key="2">
    <source>
        <dbReference type="Proteomes" id="UP000260808"/>
    </source>
</evidence>